<name>A0A645BTV1_9ZZZZ</name>
<dbReference type="EMBL" id="VSSQ01022498">
    <property type="protein sequence ID" value="MPM68850.1"/>
    <property type="molecule type" value="Genomic_DNA"/>
</dbReference>
<comment type="caution">
    <text evidence="1">The sequence shown here is derived from an EMBL/GenBank/DDBJ whole genome shotgun (WGS) entry which is preliminary data.</text>
</comment>
<organism evidence="1">
    <name type="scientific">bioreactor metagenome</name>
    <dbReference type="NCBI Taxonomy" id="1076179"/>
    <lineage>
        <taxon>unclassified sequences</taxon>
        <taxon>metagenomes</taxon>
        <taxon>ecological metagenomes</taxon>
    </lineage>
</organism>
<protein>
    <submittedName>
        <fullName evidence="1">Uncharacterized protein</fullName>
    </submittedName>
</protein>
<dbReference type="AlphaFoldDB" id="A0A645BTV1"/>
<proteinExistence type="predicted"/>
<gene>
    <name evidence="1" type="ORF">SDC9_115785</name>
</gene>
<sequence length="48" mass="5518">MQLSEEYRDIGVVEASNGAKAFYSSQSLSKNYARALFQDIEVDSREWQ</sequence>
<evidence type="ECO:0000313" key="1">
    <source>
        <dbReference type="EMBL" id="MPM68850.1"/>
    </source>
</evidence>
<accession>A0A645BTV1</accession>
<reference evidence="1" key="1">
    <citation type="submission" date="2019-08" db="EMBL/GenBank/DDBJ databases">
        <authorList>
            <person name="Kucharzyk K."/>
            <person name="Murdoch R.W."/>
            <person name="Higgins S."/>
            <person name="Loffler F."/>
        </authorList>
    </citation>
    <scope>NUCLEOTIDE SEQUENCE</scope>
</reference>